<keyword evidence="4" id="KW-1015">Disulfide bond</keyword>
<dbReference type="GO" id="GO:0005509">
    <property type="term" value="F:calcium ion binding"/>
    <property type="evidence" value="ECO:0007669"/>
    <property type="project" value="InterPro"/>
</dbReference>
<keyword evidence="2" id="KW-0732">Signal</keyword>
<dbReference type="Proteomes" id="UP001159428">
    <property type="component" value="Unassembled WGS sequence"/>
</dbReference>
<dbReference type="InterPro" id="IPR000742">
    <property type="entry name" value="EGF"/>
</dbReference>
<sequence length="199" mass="22189">YLFRFQQKLCGTSPCPSAASCVPTIDGKLRCVCPANWTRIESCERDTDECSSGSHDCSADAYCNNTVGSFICTCKAGFSGDGKKCKRFRFHWALNGSDLNVSLYNGASYQNTDGRKVLYLNGSRHSYAETPALPIRVISFSIMCWINVLSLSSDHQVHIYSDWSEPHQFRIFIYGSHKICANLRNSFGATREMFNLCGG</sequence>
<organism evidence="7 8">
    <name type="scientific">Pocillopora meandrina</name>
    <dbReference type="NCBI Taxonomy" id="46732"/>
    <lineage>
        <taxon>Eukaryota</taxon>
        <taxon>Metazoa</taxon>
        <taxon>Cnidaria</taxon>
        <taxon>Anthozoa</taxon>
        <taxon>Hexacorallia</taxon>
        <taxon>Scleractinia</taxon>
        <taxon>Astrocoeniina</taxon>
        <taxon>Pocilloporidae</taxon>
        <taxon>Pocillopora</taxon>
    </lineage>
</organism>
<keyword evidence="3" id="KW-0677">Repeat</keyword>
<feature type="non-terminal residue" evidence="7">
    <location>
        <position position="1"/>
    </location>
</feature>
<dbReference type="InterPro" id="IPR000152">
    <property type="entry name" value="EGF-type_Asp/Asn_hydroxyl_site"/>
</dbReference>
<comment type="caution">
    <text evidence="5">Lacks conserved residue(s) required for the propagation of feature annotation.</text>
</comment>
<dbReference type="AlphaFoldDB" id="A0AAU9VNA8"/>
<dbReference type="FunFam" id="2.10.25.10:FF:000038">
    <property type="entry name" value="Fibrillin 2"/>
    <property type="match status" value="1"/>
</dbReference>
<dbReference type="InterPro" id="IPR013320">
    <property type="entry name" value="ConA-like_dom_sf"/>
</dbReference>
<evidence type="ECO:0000313" key="8">
    <source>
        <dbReference type="Proteomes" id="UP001159428"/>
    </source>
</evidence>
<dbReference type="GO" id="GO:0005576">
    <property type="term" value="C:extracellular region"/>
    <property type="evidence" value="ECO:0007669"/>
    <property type="project" value="UniProtKB-SubCell"/>
</dbReference>
<keyword evidence="8" id="KW-1185">Reference proteome</keyword>
<dbReference type="PROSITE" id="PS00010">
    <property type="entry name" value="ASX_HYDROXYL"/>
    <property type="match status" value="1"/>
</dbReference>
<name>A0AAU9VNA8_9CNID</name>
<dbReference type="PROSITE" id="PS01186">
    <property type="entry name" value="EGF_2"/>
    <property type="match status" value="1"/>
</dbReference>
<evidence type="ECO:0000256" key="1">
    <source>
        <dbReference type="ARBA" id="ARBA00022536"/>
    </source>
</evidence>
<evidence type="ECO:0000256" key="2">
    <source>
        <dbReference type="ARBA" id="ARBA00022729"/>
    </source>
</evidence>
<feature type="domain" description="EGF-like" evidence="6">
    <location>
        <begin position="6"/>
        <end position="44"/>
    </location>
</feature>
<dbReference type="PROSITE" id="PS01187">
    <property type="entry name" value="EGF_CA"/>
    <property type="match status" value="1"/>
</dbReference>
<evidence type="ECO:0000256" key="3">
    <source>
        <dbReference type="ARBA" id="ARBA00022737"/>
    </source>
</evidence>
<dbReference type="PANTHER" id="PTHR24050:SF27">
    <property type="entry name" value="FIBRILLIN-1"/>
    <property type="match status" value="1"/>
</dbReference>
<dbReference type="Gene3D" id="2.60.120.200">
    <property type="match status" value="1"/>
</dbReference>
<gene>
    <name evidence="7" type="ORF">PMEA_00010083</name>
</gene>
<dbReference type="InterPro" id="IPR052235">
    <property type="entry name" value="Nephronectin_domain"/>
</dbReference>
<reference evidence="7 8" key="1">
    <citation type="submission" date="2022-05" db="EMBL/GenBank/DDBJ databases">
        <authorList>
            <consortium name="Genoscope - CEA"/>
            <person name="William W."/>
        </authorList>
    </citation>
    <scope>NUCLEOTIDE SEQUENCE [LARGE SCALE GENOMIC DNA]</scope>
</reference>
<comment type="caution">
    <text evidence="7">The sequence shown here is derived from an EMBL/GenBank/DDBJ whole genome shotgun (WGS) entry which is preliminary data.</text>
</comment>
<evidence type="ECO:0000256" key="5">
    <source>
        <dbReference type="PROSITE-ProRule" id="PRU00076"/>
    </source>
</evidence>
<feature type="domain" description="EGF-like" evidence="6">
    <location>
        <begin position="46"/>
        <end position="86"/>
    </location>
</feature>
<dbReference type="PANTHER" id="PTHR24050">
    <property type="entry name" value="PA14 DOMAIN-CONTAINING PROTEIN"/>
    <property type="match status" value="1"/>
</dbReference>
<proteinExistence type="predicted"/>
<evidence type="ECO:0000313" key="7">
    <source>
        <dbReference type="EMBL" id="CAH3032915.1"/>
    </source>
</evidence>
<keyword evidence="1 5" id="KW-0245">EGF-like domain</keyword>
<dbReference type="SMART" id="SM00181">
    <property type="entry name" value="EGF"/>
    <property type="match status" value="2"/>
</dbReference>
<dbReference type="Gene3D" id="2.10.25.10">
    <property type="entry name" value="Laminin"/>
    <property type="match status" value="2"/>
</dbReference>
<dbReference type="InterPro" id="IPR001881">
    <property type="entry name" value="EGF-like_Ca-bd_dom"/>
</dbReference>
<dbReference type="PROSITE" id="PS50026">
    <property type="entry name" value="EGF_3"/>
    <property type="match status" value="2"/>
</dbReference>
<dbReference type="EMBL" id="CALNXJ010000002">
    <property type="protein sequence ID" value="CAH3032915.1"/>
    <property type="molecule type" value="Genomic_DNA"/>
</dbReference>
<protein>
    <recommendedName>
        <fullName evidence="6">EGF-like domain-containing protein</fullName>
    </recommendedName>
</protein>
<dbReference type="SUPFAM" id="SSF57196">
    <property type="entry name" value="EGF/Laminin"/>
    <property type="match status" value="1"/>
</dbReference>
<dbReference type="InterPro" id="IPR018097">
    <property type="entry name" value="EGF_Ca-bd_CS"/>
</dbReference>
<dbReference type="CDD" id="cd00054">
    <property type="entry name" value="EGF_CA"/>
    <property type="match status" value="1"/>
</dbReference>
<dbReference type="SMART" id="SM00179">
    <property type="entry name" value="EGF_CA"/>
    <property type="match status" value="2"/>
</dbReference>
<evidence type="ECO:0000256" key="4">
    <source>
        <dbReference type="ARBA" id="ARBA00023157"/>
    </source>
</evidence>
<dbReference type="InterPro" id="IPR024731">
    <property type="entry name" value="NELL2-like_EGF"/>
</dbReference>
<dbReference type="SUPFAM" id="SSF49899">
    <property type="entry name" value="Concanavalin A-like lectins/glucanases"/>
    <property type="match status" value="1"/>
</dbReference>
<accession>A0AAU9VNA8</accession>
<dbReference type="Pfam" id="PF12947">
    <property type="entry name" value="EGF_3"/>
    <property type="match status" value="1"/>
</dbReference>
<evidence type="ECO:0000259" key="6">
    <source>
        <dbReference type="PROSITE" id="PS50026"/>
    </source>
</evidence>